<name>A0ABV4U3Z0_9BACT</name>
<gene>
    <name evidence="1" type="ORF">ACERK3_08415</name>
</gene>
<dbReference type="Proteomes" id="UP001575105">
    <property type="component" value="Unassembled WGS sequence"/>
</dbReference>
<evidence type="ECO:0000313" key="1">
    <source>
        <dbReference type="EMBL" id="MFA9478318.1"/>
    </source>
</evidence>
<dbReference type="EMBL" id="JBGUBD010000004">
    <property type="protein sequence ID" value="MFA9478318.1"/>
    <property type="molecule type" value="Genomic_DNA"/>
</dbReference>
<evidence type="ECO:0000313" key="2">
    <source>
        <dbReference type="Proteomes" id="UP001575105"/>
    </source>
</evidence>
<keyword evidence="2" id="KW-1185">Reference proteome</keyword>
<organism evidence="1 2">
    <name type="scientific">Natronomicrosphaera hydrolytica</name>
    <dbReference type="NCBI Taxonomy" id="3242702"/>
    <lineage>
        <taxon>Bacteria</taxon>
        <taxon>Pseudomonadati</taxon>
        <taxon>Planctomycetota</taxon>
        <taxon>Phycisphaerae</taxon>
        <taxon>Phycisphaerales</taxon>
        <taxon>Phycisphaeraceae</taxon>
        <taxon>Natronomicrosphaera</taxon>
    </lineage>
</organism>
<comment type="caution">
    <text evidence="1">The sequence shown here is derived from an EMBL/GenBank/DDBJ whole genome shotgun (WGS) entry which is preliminary data.</text>
</comment>
<sequence>MLVMALVTTAIADDIRFREIFPLPRVGHYQDEIVPIGANVSLQSAATFDSDKLAMAAEDMSDYLTRRYGQSISITHGEPADSDADFRIAVLHLDALSSELRKKLFTDTYDPALLPSGNLSRQLLGKS</sequence>
<proteinExistence type="predicted"/>
<protein>
    <submittedName>
        <fullName evidence="1">Uncharacterized protein</fullName>
    </submittedName>
</protein>
<dbReference type="RefSeq" id="WP_425345240.1">
    <property type="nucleotide sequence ID" value="NZ_JBGUBD010000004.1"/>
</dbReference>
<accession>A0ABV4U3Z0</accession>
<reference evidence="1 2" key="1">
    <citation type="submission" date="2024-08" db="EMBL/GenBank/DDBJ databases">
        <title>Whole-genome sequencing of halo(alkali)philic microorganisms from hypersaline lakes.</title>
        <authorList>
            <person name="Sorokin D.Y."/>
            <person name="Merkel A.Y."/>
            <person name="Messina E."/>
            <person name="Yakimov M."/>
        </authorList>
    </citation>
    <scope>NUCLEOTIDE SEQUENCE [LARGE SCALE GENOMIC DNA]</scope>
    <source>
        <strain evidence="1 2">AB-hyl4</strain>
    </source>
</reference>